<proteinExistence type="predicted"/>
<protein>
    <submittedName>
        <fullName evidence="2">Uncharacterized protein</fullName>
    </submittedName>
</protein>
<evidence type="ECO:0000313" key="2">
    <source>
        <dbReference type="EMBL" id="KAH9510535.1"/>
    </source>
</evidence>
<dbReference type="Proteomes" id="UP000790347">
    <property type="component" value="Unassembled WGS sequence"/>
</dbReference>
<evidence type="ECO:0000256" key="1">
    <source>
        <dbReference type="SAM" id="MobiDB-lite"/>
    </source>
</evidence>
<keyword evidence="3" id="KW-1185">Reference proteome</keyword>
<name>A0A922L3M5_DERFA</name>
<comment type="caution">
    <text evidence="2">The sequence shown here is derived from an EMBL/GenBank/DDBJ whole genome shotgun (WGS) entry which is preliminary data.</text>
</comment>
<accession>A0A922L3M5</accession>
<reference evidence="2" key="2">
    <citation type="journal article" date="2022" name="Res Sq">
        <title>Comparative Genomics Reveals Insights into the Divergent Evolution of Astigmatic Mites and Household Pest Adaptations.</title>
        <authorList>
            <person name="Xiong Q."/>
            <person name="Wan A.T.-Y."/>
            <person name="Liu X.-Y."/>
            <person name="Fung C.S.-H."/>
            <person name="Xiao X."/>
            <person name="Malainual N."/>
            <person name="Hou J."/>
            <person name="Wang L."/>
            <person name="Wang M."/>
            <person name="Yang K."/>
            <person name="Cui Y."/>
            <person name="Leung E."/>
            <person name="Nong W."/>
            <person name="Shin S.-K."/>
            <person name="Au S."/>
            <person name="Jeong K.Y."/>
            <person name="Chew F.T."/>
            <person name="Hui J."/>
            <person name="Leung T.F."/>
            <person name="Tungtrongchitr A."/>
            <person name="Zhong N."/>
            <person name="Liu Z."/>
            <person name="Tsui S."/>
        </authorList>
    </citation>
    <scope>NUCLEOTIDE SEQUENCE</scope>
    <source>
        <strain evidence="2">Derf</strain>
        <tissue evidence="2">Whole organism</tissue>
    </source>
</reference>
<evidence type="ECO:0000313" key="3">
    <source>
        <dbReference type="Proteomes" id="UP000790347"/>
    </source>
</evidence>
<dbReference type="AlphaFoldDB" id="A0A922L3M5"/>
<gene>
    <name evidence="2" type="ORF">DERF_009058</name>
</gene>
<reference evidence="2" key="1">
    <citation type="submission" date="2013-05" db="EMBL/GenBank/DDBJ databases">
        <authorList>
            <person name="Yim A.K.Y."/>
            <person name="Chan T.F."/>
            <person name="Ji K.M."/>
            <person name="Liu X.Y."/>
            <person name="Zhou J.W."/>
            <person name="Li R.Q."/>
            <person name="Yang K.Y."/>
            <person name="Li J."/>
            <person name="Li M."/>
            <person name="Law P.T.W."/>
            <person name="Wu Y.L."/>
            <person name="Cai Z.L."/>
            <person name="Qin H."/>
            <person name="Bao Y."/>
            <person name="Leung R.K.K."/>
            <person name="Ng P.K.S."/>
            <person name="Zou J."/>
            <person name="Zhong X.J."/>
            <person name="Ran P.X."/>
            <person name="Zhong N.S."/>
            <person name="Liu Z.G."/>
            <person name="Tsui S.K.W."/>
        </authorList>
    </citation>
    <scope>NUCLEOTIDE SEQUENCE</scope>
    <source>
        <strain evidence="2">Derf</strain>
        <tissue evidence="2">Whole organism</tissue>
    </source>
</reference>
<organism evidence="2 3">
    <name type="scientific">Dermatophagoides farinae</name>
    <name type="common">American house dust mite</name>
    <dbReference type="NCBI Taxonomy" id="6954"/>
    <lineage>
        <taxon>Eukaryota</taxon>
        <taxon>Metazoa</taxon>
        <taxon>Ecdysozoa</taxon>
        <taxon>Arthropoda</taxon>
        <taxon>Chelicerata</taxon>
        <taxon>Arachnida</taxon>
        <taxon>Acari</taxon>
        <taxon>Acariformes</taxon>
        <taxon>Sarcoptiformes</taxon>
        <taxon>Astigmata</taxon>
        <taxon>Psoroptidia</taxon>
        <taxon>Analgoidea</taxon>
        <taxon>Pyroglyphidae</taxon>
        <taxon>Dermatophagoidinae</taxon>
        <taxon>Dermatophagoides</taxon>
    </lineage>
</organism>
<sequence>MILGNKGDDSTEDIIQQRIPHQTRRHQQKTEDQYQQRRSRSHQKLPEVNRCSLFISNALESLQNLDKKTIQQNIIVSLPIF</sequence>
<feature type="region of interest" description="Disordered" evidence="1">
    <location>
        <begin position="1"/>
        <end position="45"/>
    </location>
</feature>
<dbReference type="EMBL" id="ASGP02000004">
    <property type="protein sequence ID" value="KAH9510535.1"/>
    <property type="molecule type" value="Genomic_DNA"/>
</dbReference>